<accession>A0ABR9RRE3</accession>
<feature type="transmembrane region" description="Helical" evidence="2">
    <location>
        <begin position="459"/>
        <end position="479"/>
    </location>
</feature>
<proteinExistence type="predicted"/>
<sequence length="508" mass="52938">MSDRRPGRRAAPKPSRLEALKAARRGRSGGRRVAAPGEISESSTTLPRIDDELVAPAVPPAEPYPEQDPLDLPLLDTDPFGIKAALAAMPTADTGPVPTVEPGPVAPPVVEVPTQSMVPAAVTEVAATVPGAAPEASPGAPPPVLPPVSTTDPDFKAPEGYVAESLTRRVLDDDPATPPDAAAVARRRGARVRLTFWSCVLLAGIMLLAAAALHSGPEWLDGAGAVMVLTTYAWAVMARTGGRQVVFSVLALVVGVVTLVTDAAVLRSGAAVLTCVVSALLAVVITVPARNFLVAVREVVVATAVASVGAFATVGFEPVASTTRFGYVTLVIGFVLMFALVWRFAAGLHGLGTRGLAIIVVGSLVVAASLVYTELLSRYGGSGFAQSGEDLAEWFRSTIGAVPRMLTIFLGVPALVWGVHMRARRRQGWWVCAFGVAATLPVSQRLVNIDISYVEAGLQTAYSVALGLLVGFVIIRVDLTLSGQRGARARAAEEAHAVRPEPARFSSL</sequence>
<keyword evidence="2" id="KW-0472">Membrane</keyword>
<evidence type="ECO:0000256" key="1">
    <source>
        <dbReference type="SAM" id="MobiDB-lite"/>
    </source>
</evidence>
<dbReference type="EMBL" id="JADCSA010000004">
    <property type="protein sequence ID" value="MBE7324129.1"/>
    <property type="molecule type" value="Genomic_DNA"/>
</dbReference>
<feature type="transmembrane region" description="Helical" evidence="2">
    <location>
        <begin position="325"/>
        <end position="344"/>
    </location>
</feature>
<keyword evidence="2" id="KW-0812">Transmembrane</keyword>
<evidence type="ECO:0000313" key="4">
    <source>
        <dbReference type="Proteomes" id="UP000756387"/>
    </source>
</evidence>
<dbReference type="RefSeq" id="WP_193637461.1">
    <property type="nucleotide sequence ID" value="NZ_JADCSA010000004.1"/>
</dbReference>
<comment type="caution">
    <text evidence="3">The sequence shown here is derived from an EMBL/GenBank/DDBJ whole genome shotgun (WGS) entry which is preliminary data.</text>
</comment>
<feature type="transmembrane region" description="Helical" evidence="2">
    <location>
        <begin position="270"/>
        <end position="287"/>
    </location>
</feature>
<evidence type="ECO:0000256" key="2">
    <source>
        <dbReference type="SAM" id="Phobius"/>
    </source>
</evidence>
<feature type="region of interest" description="Disordered" evidence="1">
    <location>
        <begin position="1"/>
        <end position="76"/>
    </location>
</feature>
<keyword evidence="2" id="KW-1133">Transmembrane helix</keyword>
<feature type="transmembrane region" description="Helical" evidence="2">
    <location>
        <begin position="194"/>
        <end position="213"/>
    </location>
</feature>
<feature type="transmembrane region" description="Helical" evidence="2">
    <location>
        <begin position="356"/>
        <end position="375"/>
    </location>
</feature>
<feature type="transmembrane region" description="Helical" evidence="2">
    <location>
        <begin position="299"/>
        <end position="319"/>
    </location>
</feature>
<evidence type="ECO:0000313" key="3">
    <source>
        <dbReference type="EMBL" id="MBE7324129.1"/>
    </source>
</evidence>
<feature type="transmembrane region" description="Helical" evidence="2">
    <location>
        <begin position="429"/>
        <end position="447"/>
    </location>
</feature>
<feature type="transmembrane region" description="Helical" evidence="2">
    <location>
        <begin position="245"/>
        <end position="264"/>
    </location>
</feature>
<organism evidence="3 4">
    <name type="scientific">Nocardioides malaquae</name>
    <dbReference type="NCBI Taxonomy" id="2773426"/>
    <lineage>
        <taxon>Bacteria</taxon>
        <taxon>Bacillati</taxon>
        <taxon>Actinomycetota</taxon>
        <taxon>Actinomycetes</taxon>
        <taxon>Propionibacteriales</taxon>
        <taxon>Nocardioidaceae</taxon>
        <taxon>Nocardioides</taxon>
    </lineage>
</organism>
<name>A0ABR9RRE3_9ACTN</name>
<feature type="transmembrane region" description="Helical" evidence="2">
    <location>
        <begin position="395"/>
        <end position="417"/>
    </location>
</feature>
<gene>
    <name evidence="3" type="ORF">IEQ44_05650</name>
</gene>
<dbReference type="Proteomes" id="UP000756387">
    <property type="component" value="Unassembled WGS sequence"/>
</dbReference>
<protein>
    <submittedName>
        <fullName evidence="3">Uncharacterized protein</fullName>
    </submittedName>
</protein>
<feature type="compositionally biased region" description="Basic residues" evidence="1">
    <location>
        <begin position="1"/>
        <end position="11"/>
    </location>
</feature>
<keyword evidence="4" id="KW-1185">Reference proteome</keyword>
<feature type="transmembrane region" description="Helical" evidence="2">
    <location>
        <begin position="219"/>
        <end position="238"/>
    </location>
</feature>
<reference evidence="3 4" key="1">
    <citation type="submission" date="2020-10" db="EMBL/GenBank/DDBJ databases">
        <title>Nocardioides sp. isolated from sludge.</title>
        <authorList>
            <person name="Zhang X."/>
        </authorList>
    </citation>
    <scope>NUCLEOTIDE SEQUENCE [LARGE SCALE GENOMIC DNA]</scope>
    <source>
        <strain evidence="3 4">Y6</strain>
    </source>
</reference>